<sequence length="235" mass="24802">MFEEVTLTGSTNADLLQRATIGAPEGLWLRADAQDGGRGRMGRSWESSDGNLFASTIVRLQPSDPQAPSLAFVAALAVRDTLHQIAPECAVQIKWPNDVLSAEGAKLCGILLERTGHAVVVGIGINLASSPDIPGRATTNLQSLGALPPHPQAVVEILASNMAIWLARWRQYGLQALTAEWQKAAHPVGTALSVQLPDGAREDGLYAGLTAEGALQLRLADGTIHAIHAADVFLV</sequence>
<evidence type="ECO:0000256" key="4">
    <source>
        <dbReference type="ARBA" id="ARBA00047846"/>
    </source>
</evidence>
<dbReference type="NCBIfam" id="TIGR00121">
    <property type="entry name" value="birA_ligase"/>
    <property type="match status" value="1"/>
</dbReference>
<reference evidence="6 7" key="1">
    <citation type="submission" date="2019-01" db="EMBL/GenBank/DDBJ databases">
        <title>Sphingorhabdus lacus sp.nov., isolated from an oligotrophic freshwater lake.</title>
        <authorList>
            <person name="Park M."/>
        </authorList>
    </citation>
    <scope>NUCLEOTIDE SEQUENCE [LARGE SCALE GENOMIC DNA]</scope>
    <source>
        <strain evidence="6 7">IMCC26285</strain>
    </source>
</reference>
<dbReference type="Proteomes" id="UP000471147">
    <property type="component" value="Unassembled WGS sequence"/>
</dbReference>
<evidence type="ECO:0000313" key="6">
    <source>
        <dbReference type="EMBL" id="MVZ96782.1"/>
    </source>
</evidence>
<dbReference type="InterPro" id="IPR004408">
    <property type="entry name" value="Biotin_CoA_COase_ligase"/>
</dbReference>
<dbReference type="PANTHER" id="PTHR12835">
    <property type="entry name" value="BIOTIN PROTEIN LIGASE"/>
    <property type="match status" value="1"/>
</dbReference>
<name>A0A6I4LTM5_9SPHN</name>
<evidence type="ECO:0000313" key="7">
    <source>
        <dbReference type="Proteomes" id="UP000471147"/>
    </source>
</evidence>
<keyword evidence="2" id="KW-0092">Biotin</keyword>
<comment type="catalytic activity">
    <reaction evidence="4">
        <text>biotin + L-lysyl-[protein] + ATP = N(6)-biotinyl-L-lysyl-[protein] + AMP + diphosphate + H(+)</text>
        <dbReference type="Rhea" id="RHEA:11756"/>
        <dbReference type="Rhea" id="RHEA-COMP:9752"/>
        <dbReference type="Rhea" id="RHEA-COMP:10505"/>
        <dbReference type="ChEBI" id="CHEBI:15378"/>
        <dbReference type="ChEBI" id="CHEBI:29969"/>
        <dbReference type="ChEBI" id="CHEBI:30616"/>
        <dbReference type="ChEBI" id="CHEBI:33019"/>
        <dbReference type="ChEBI" id="CHEBI:57586"/>
        <dbReference type="ChEBI" id="CHEBI:83144"/>
        <dbReference type="ChEBI" id="CHEBI:456215"/>
        <dbReference type="EC" id="6.3.4.15"/>
    </reaction>
</comment>
<dbReference type="PROSITE" id="PS51733">
    <property type="entry name" value="BPL_LPL_CATALYTIC"/>
    <property type="match status" value="1"/>
</dbReference>
<dbReference type="GO" id="GO:0005737">
    <property type="term" value="C:cytoplasm"/>
    <property type="evidence" value="ECO:0007669"/>
    <property type="project" value="TreeGrafter"/>
</dbReference>
<dbReference type="CDD" id="cd16442">
    <property type="entry name" value="BPL"/>
    <property type="match status" value="1"/>
</dbReference>
<dbReference type="PANTHER" id="PTHR12835:SF5">
    <property type="entry name" value="BIOTIN--PROTEIN LIGASE"/>
    <property type="match status" value="1"/>
</dbReference>
<dbReference type="OrthoDB" id="9807064at2"/>
<proteinExistence type="predicted"/>
<dbReference type="RefSeq" id="WP_160353518.1">
    <property type="nucleotide sequence ID" value="NZ_SDWJ01000001.1"/>
</dbReference>
<evidence type="ECO:0000256" key="3">
    <source>
        <dbReference type="ARBA" id="ARBA00024227"/>
    </source>
</evidence>
<dbReference type="Gene3D" id="2.30.30.100">
    <property type="match status" value="1"/>
</dbReference>
<comment type="caution">
    <text evidence="6">The sequence shown here is derived from an EMBL/GenBank/DDBJ whole genome shotgun (WGS) entry which is preliminary data.</text>
</comment>
<dbReference type="InterPro" id="IPR003142">
    <property type="entry name" value="BPL_C"/>
</dbReference>
<evidence type="ECO:0000256" key="2">
    <source>
        <dbReference type="ARBA" id="ARBA00023267"/>
    </source>
</evidence>
<dbReference type="EC" id="6.3.4.15" evidence="3"/>
<organism evidence="6 7">
    <name type="scientific">Sphingorhabdus profundilacus</name>
    <dbReference type="NCBI Taxonomy" id="2509718"/>
    <lineage>
        <taxon>Bacteria</taxon>
        <taxon>Pseudomonadati</taxon>
        <taxon>Pseudomonadota</taxon>
        <taxon>Alphaproteobacteria</taxon>
        <taxon>Sphingomonadales</taxon>
        <taxon>Sphingomonadaceae</taxon>
        <taxon>Sphingorhabdus</taxon>
    </lineage>
</organism>
<feature type="domain" description="BPL/LPL catalytic" evidence="5">
    <location>
        <begin position="1"/>
        <end position="170"/>
    </location>
</feature>
<dbReference type="Pfam" id="PF02237">
    <property type="entry name" value="BPL_C"/>
    <property type="match status" value="1"/>
</dbReference>
<dbReference type="EMBL" id="SDWJ01000001">
    <property type="protein sequence ID" value="MVZ96782.1"/>
    <property type="molecule type" value="Genomic_DNA"/>
</dbReference>
<dbReference type="InterPro" id="IPR045864">
    <property type="entry name" value="aa-tRNA-synth_II/BPL/LPL"/>
</dbReference>
<dbReference type="Pfam" id="PF03099">
    <property type="entry name" value="BPL_LplA_LipB"/>
    <property type="match status" value="1"/>
</dbReference>
<dbReference type="SUPFAM" id="SSF55681">
    <property type="entry name" value="Class II aaRS and biotin synthetases"/>
    <property type="match status" value="1"/>
</dbReference>
<dbReference type="GO" id="GO:0004077">
    <property type="term" value="F:biotin--[biotin carboxyl-carrier protein] ligase activity"/>
    <property type="evidence" value="ECO:0007669"/>
    <property type="project" value="UniProtKB-EC"/>
</dbReference>
<accession>A0A6I4LTM5</accession>
<gene>
    <name evidence="6" type="ORF">EUU23_03575</name>
</gene>
<evidence type="ECO:0000259" key="5">
    <source>
        <dbReference type="PROSITE" id="PS51733"/>
    </source>
</evidence>
<dbReference type="InterPro" id="IPR004143">
    <property type="entry name" value="BPL_LPL_catalytic"/>
</dbReference>
<protein>
    <recommendedName>
        <fullName evidence="3">biotin--[biotin carboxyl-carrier protein] ligase</fullName>
        <ecNumber evidence="3">6.3.4.15</ecNumber>
    </recommendedName>
</protein>
<keyword evidence="1 6" id="KW-0436">Ligase</keyword>
<keyword evidence="7" id="KW-1185">Reference proteome</keyword>
<dbReference type="AlphaFoldDB" id="A0A6I4LTM5"/>
<evidence type="ECO:0000256" key="1">
    <source>
        <dbReference type="ARBA" id="ARBA00022598"/>
    </source>
</evidence>
<dbReference type="Gene3D" id="3.30.930.10">
    <property type="entry name" value="Bira Bifunctional Protein, Domain 2"/>
    <property type="match status" value="1"/>
</dbReference>